<dbReference type="AlphaFoldDB" id="A0A7J8LVD2"/>
<evidence type="ECO:0008006" key="3">
    <source>
        <dbReference type="Google" id="ProtNLM"/>
    </source>
</evidence>
<dbReference type="Proteomes" id="UP000593572">
    <property type="component" value="Unassembled WGS sequence"/>
</dbReference>
<comment type="caution">
    <text evidence="1">The sequence shown here is derived from an EMBL/GenBank/DDBJ whole genome shotgun (WGS) entry which is preliminary data.</text>
</comment>
<gene>
    <name evidence="1" type="ORF">Golob_026516</name>
</gene>
<proteinExistence type="predicted"/>
<organism evidence="1 2">
    <name type="scientific">Gossypium lobatum</name>
    <dbReference type="NCBI Taxonomy" id="34289"/>
    <lineage>
        <taxon>Eukaryota</taxon>
        <taxon>Viridiplantae</taxon>
        <taxon>Streptophyta</taxon>
        <taxon>Embryophyta</taxon>
        <taxon>Tracheophyta</taxon>
        <taxon>Spermatophyta</taxon>
        <taxon>Magnoliopsida</taxon>
        <taxon>eudicotyledons</taxon>
        <taxon>Gunneridae</taxon>
        <taxon>Pentapetalae</taxon>
        <taxon>rosids</taxon>
        <taxon>malvids</taxon>
        <taxon>Malvales</taxon>
        <taxon>Malvaceae</taxon>
        <taxon>Malvoideae</taxon>
        <taxon>Gossypium</taxon>
    </lineage>
</organism>
<evidence type="ECO:0000313" key="1">
    <source>
        <dbReference type="EMBL" id="MBA0556411.1"/>
    </source>
</evidence>
<dbReference type="EMBL" id="JABEZX010000005">
    <property type="protein sequence ID" value="MBA0556411.1"/>
    <property type="molecule type" value="Genomic_DNA"/>
</dbReference>
<accession>A0A7J8LVD2</accession>
<keyword evidence="2" id="KW-1185">Reference proteome</keyword>
<name>A0A7J8LVD2_9ROSI</name>
<evidence type="ECO:0000313" key="2">
    <source>
        <dbReference type="Proteomes" id="UP000593572"/>
    </source>
</evidence>
<sequence length="156" mass="18117">MNKSTLGLVVRDSQWVVLVTKQKLHDRVDFPFAVEDLAYLLAVRLSIQWSLQHVTSFQQLKFAYVPRSTNIFAHNLATECLRTGKESYLDLGTVKDTRMDLCPSDQENQIDSRKGNIWVEGKAKKCKRSVFWEHFTFRNLAPTQASRIYFWRMGAS</sequence>
<protein>
    <recommendedName>
        <fullName evidence="3">RNase H type-1 domain-containing protein</fullName>
    </recommendedName>
</protein>
<reference evidence="1 2" key="1">
    <citation type="journal article" date="2019" name="Genome Biol. Evol.">
        <title>Insights into the evolution of the New World diploid cottons (Gossypium, subgenus Houzingenia) based on genome sequencing.</title>
        <authorList>
            <person name="Grover C.E."/>
            <person name="Arick M.A. 2nd"/>
            <person name="Thrash A."/>
            <person name="Conover J.L."/>
            <person name="Sanders W.S."/>
            <person name="Peterson D.G."/>
            <person name="Frelichowski J.E."/>
            <person name="Scheffler J.A."/>
            <person name="Scheffler B.E."/>
            <person name="Wendel J.F."/>
        </authorList>
    </citation>
    <scope>NUCLEOTIDE SEQUENCE [LARGE SCALE GENOMIC DNA]</scope>
    <source>
        <strain evidence="1">157</strain>
        <tissue evidence="1">Leaf</tissue>
    </source>
</reference>